<sequence length="677" mass="79427">MDKKLLEFFYDMRIVRRKLKQLKEQYGFCGIVFLDVKSETFLFTEQKLREVFEDPNSRILQSSSFESLNEFVRNLYQTEETDRHACPYDFTNIKVEDEQGSYWVQLYACKWTISRRRKIAGIIWIKLEEKERGQKEQEKKKPGRENGIAGNYWIQKSSITDKYLKDTSDNYLFEWNIADDRLLLSENWNSKFSARGSGKRLNGQMIEWYIVKEDIPRFHKLQNDIMNGESPEDILLRFYIKDDKHDYAWCNVSFLSILCDDRTPMYVVGRVRDIDKKLRGLRHGNDSFYTSNRREARQKIDKLLAVKESEKIHALLVIRLNMNEAAKNEETFWGESAISYSLVKNLTYMIYPTDILLVHDNYMVVFLGDMGNEENVLRKAARIHKVFESMIPENVFAEIGIALWPRDGKTYEELLMYAEKPMIIKAKWFETEFAGEETDGPGEAAHEKETFKNQEQWPISVVSDIMDDWYHMLYMNSRLKRQMELAESQIMLGQIKPHFIFNALANIKALIYTDPDLAEKLIIAFTKYLRTHLNALGKEEMARFPDILDFVDNYIQVEQSRFPGKIKVVYDIQYDEFQMPHFIIQPLVENAIKHGLCKKNGTGRLRIASYQAGDEICIEIEDDGIGFDRMPERTVDSGIGLENVRKRLSYLLDGSLALHSEPGKGTRAVIRFKERQT</sequence>
<dbReference type="InterPro" id="IPR036890">
    <property type="entry name" value="HATPase_C_sf"/>
</dbReference>
<keyword evidence="1" id="KW-0808">Transferase</keyword>
<dbReference type="GO" id="GO:0000155">
    <property type="term" value="F:phosphorelay sensor kinase activity"/>
    <property type="evidence" value="ECO:0007669"/>
    <property type="project" value="InterPro"/>
</dbReference>
<name>A0A413LIK1_9FIRM</name>
<evidence type="ECO:0000256" key="1">
    <source>
        <dbReference type="ARBA" id="ARBA00022777"/>
    </source>
</evidence>
<dbReference type="AlphaFoldDB" id="A0A413LIK1"/>
<dbReference type="GO" id="GO:0016020">
    <property type="term" value="C:membrane"/>
    <property type="evidence" value="ECO:0007669"/>
    <property type="project" value="InterPro"/>
</dbReference>
<dbReference type="PANTHER" id="PTHR34220:SF7">
    <property type="entry name" value="SENSOR HISTIDINE KINASE YPDA"/>
    <property type="match status" value="1"/>
</dbReference>
<dbReference type="EMBL" id="BQNJ01000002">
    <property type="protein sequence ID" value="GKH04307.1"/>
    <property type="molecule type" value="Genomic_DNA"/>
</dbReference>
<dbReference type="Pfam" id="PF02518">
    <property type="entry name" value="HATPase_c"/>
    <property type="match status" value="1"/>
</dbReference>
<organism evidence="3 4">
    <name type="scientific">Hungatella hathewayi</name>
    <dbReference type="NCBI Taxonomy" id="154046"/>
    <lineage>
        <taxon>Bacteria</taxon>
        <taxon>Bacillati</taxon>
        <taxon>Bacillota</taxon>
        <taxon>Clostridia</taxon>
        <taxon>Lachnospirales</taxon>
        <taxon>Lachnospiraceae</taxon>
        <taxon>Hungatella</taxon>
    </lineage>
</organism>
<dbReference type="Proteomes" id="UP001055091">
    <property type="component" value="Unassembled WGS sequence"/>
</dbReference>
<dbReference type="Pfam" id="PF06580">
    <property type="entry name" value="His_kinase"/>
    <property type="match status" value="1"/>
</dbReference>
<dbReference type="Gene3D" id="3.30.565.10">
    <property type="entry name" value="Histidine kinase-like ATPase, C-terminal domain"/>
    <property type="match status" value="1"/>
</dbReference>
<dbReference type="SMART" id="SM00387">
    <property type="entry name" value="HATPase_c"/>
    <property type="match status" value="1"/>
</dbReference>
<dbReference type="PANTHER" id="PTHR34220">
    <property type="entry name" value="SENSOR HISTIDINE KINASE YPDA"/>
    <property type="match status" value="1"/>
</dbReference>
<dbReference type="InterPro" id="IPR010559">
    <property type="entry name" value="Sig_transdc_His_kin_internal"/>
</dbReference>
<keyword evidence="1" id="KW-0418">Kinase</keyword>
<dbReference type="RefSeq" id="WP_118042458.1">
    <property type="nucleotide sequence ID" value="NZ_BQNJ01000002.1"/>
</dbReference>
<gene>
    <name evidence="3" type="ORF">CE91St55_62880</name>
</gene>
<evidence type="ECO:0000313" key="4">
    <source>
        <dbReference type="Proteomes" id="UP001055091"/>
    </source>
</evidence>
<dbReference type="SUPFAM" id="SSF55874">
    <property type="entry name" value="ATPase domain of HSP90 chaperone/DNA topoisomerase II/histidine kinase"/>
    <property type="match status" value="1"/>
</dbReference>
<evidence type="ECO:0000256" key="2">
    <source>
        <dbReference type="ARBA" id="ARBA00023012"/>
    </source>
</evidence>
<evidence type="ECO:0000313" key="3">
    <source>
        <dbReference type="EMBL" id="GKH04307.1"/>
    </source>
</evidence>
<reference evidence="3" key="1">
    <citation type="submission" date="2022-01" db="EMBL/GenBank/DDBJ databases">
        <title>Novel bile acid biosynthetic pathways are enriched in the microbiome of centenarians.</title>
        <authorList>
            <person name="Sato Y."/>
            <person name="Atarashi K."/>
            <person name="Plichta R.D."/>
            <person name="Arai Y."/>
            <person name="Sasajima S."/>
            <person name="Kearney M.S."/>
            <person name="Suda W."/>
            <person name="Takeshita K."/>
            <person name="Sasaki T."/>
            <person name="Okamoto S."/>
            <person name="Skelly N.A."/>
            <person name="Okamura Y."/>
            <person name="Vlamakis H."/>
            <person name="Li Y."/>
            <person name="Tanoue T."/>
            <person name="Takei H."/>
            <person name="Nittono H."/>
            <person name="Narushima S."/>
            <person name="Irie J."/>
            <person name="Itoh H."/>
            <person name="Moriya K."/>
            <person name="Sugiura Y."/>
            <person name="Suematsu M."/>
            <person name="Moritoki N."/>
            <person name="Shibata S."/>
            <person name="Littman R.D."/>
            <person name="Fischbach A.M."/>
            <person name="Uwamino Y."/>
            <person name="Inoue T."/>
            <person name="Honda A."/>
            <person name="Hattori M."/>
            <person name="Murai T."/>
            <person name="Xavier J.R."/>
            <person name="Hirose N."/>
            <person name="Honda K."/>
        </authorList>
    </citation>
    <scope>NUCLEOTIDE SEQUENCE</scope>
    <source>
        <strain evidence="3">CE91-St55</strain>
    </source>
</reference>
<dbReference type="InterPro" id="IPR003594">
    <property type="entry name" value="HATPase_dom"/>
</dbReference>
<comment type="caution">
    <text evidence="3">The sequence shown here is derived from an EMBL/GenBank/DDBJ whole genome shotgun (WGS) entry which is preliminary data.</text>
</comment>
<keyword evidence="2" id="KW-0902">Two-component regulatory system</keyword>
<protein>
    <submittedName>
        <fullName evidence="3">Uncharacterized protein</fullName>
    </submittedName>
</protein>
<dbReference type="InterPro" id="IPR050640">
    <property type="entry name" value="Bact_2-comp_sensor_kinase"/>
</dbReference>
<dbReference type="InterPro" id="IPR005467">
    <property type="entry name" value="His_kinase_dom"/>
</dbReference>
<accession>A0A413LIK1</accession>
<dbReference type="PROSITE" id="PS50109">
    <property type="entry name" value="HIS_KIN"/>
    <property type="match status" value="1"/>
</dbReference>
<proteinExistence type="predicted"/>